<dbReference type="InterPro" id="IPR019874">
    <property type="entry name" value="RF_methyltr_PrmC"/>
</dbReference>
<dbReference type="GO" id="GO:0003676">
    <property type="term" value="F:nucleic acid binding"/>
    <property type="evidence" value="ECO:0007669"/>
    <property type="project" value="InterPro"/>
</dbReference>
<dbReference type="PANTHER" id="PTHR18895:SF74">
    <property type="entry name" value="MTRF1L RELEASE FACTOR GLUTAMINE METHYLTRANSFERASE"/>
    <property type="match status" value="1"/>
</dbReference>
<dbReference type="GO" id="GO:0102559">
    <property type="term" value="F:peptide chain release factor N(5)-glutamine methyltransferase activity"/>
    <property type="evidence" value="ECO:0007669"/>
    <property type="project" value="UniProtKB-EC"/>
</dbReference>
<gene>
    <name evidence="8" type="ORF">SDRG_09903</name>
</gene>
<organism evidence="8 9">
    <name type="scientific">Saprolegnia diclina (strain VS20)</name>
    <dbReference type="NCBI Taxonomy" id="1156394"/>
    <lineage>
        <taxon>Eukaryota</taxon>
        <taxon>Sar</taxon>
        <taxon>Stramenopiles</taxon>
        <taxon>Oomycota</taxon>
        <taxon>Saprolegniomycetes</taxon>
        <taxon>Saprolegniales</taxon>
        <taxon>Saprolegniaceae</taxon>
        <taxon>Saprolegnia</taxon>
    </lineage>
</organism>
<dbReference type="PANTHER" id="PTHR18895">
    <property type="entry name" value="HEMK METHYLTRANSFERASE"/>
    <property type="match status" value="1"/>
</dbReference>
<dbReference type="PROSITE" id="PS00092">
    <property type="entry name" value="N6_MTASE"/>
    <property type="match status" value="1"/>
</dbReference>
<keyword evidence="2" id="KW-0489">Methyltransferase</keyword>
<dbReference type="Gene3D" id="1.10.8.10">
    <property type="entry name" value="DNA helicase RuvA subunit, C-terminal domain"/>
    <property type="match status" value="1"/>
</dbReference>
<dbReference type="InterPro" id="IPR004556">
    <property type="entry name" value="HemK-like"/>
</dbReference>
<comment type="catalytic activity">
    <reaction evidence="5">
        <text>L-glutaminyl-[peptide chain release factor] + S-adenosyl-L-methionine = N(5)-methyl-L-glutaminyl-[peptide chain release factor] + S-adenosyl-L-homocysteine + H(+)</text>
        <dbReference type="Rhea" id="RHEA:42896"/>
        <dbReference type="Rhea" id="RHEA-COMP:10271"/>
        <dbReference type="Rhea" id="RHEA-COMP:10272"/>
        <dbReference type="ChEBI" id="CHEBI:15378"/>
        <dbReference type="ChEBI" id="CHEBI:30011"/>
        <dbReference type="ChEBI" id="CHEBI:57856"/>
        <dbReference type="ChEBI" id="CHEBI:59789"/>
        <dbReference type="ChEBI" id="CHEBI:61891"/>
        <dbReference type="EC" id="2.1.1.297"/>
    </reaction>
</comment>
<evidence type="ECO:0000259" key="6">
    <source>
        <dbReference type="Pfam" id="PF05175"/>
    </source>
</evidence>
<evidence type="ECO:0000256" key="4">
    <source>
        <dbReference type="ARBA" id="ARBA00022691"/>
    </source>
</evidence>
<evidence type="ECO:0000313" key="8">
    <source>
        <dbReference type="EMBL" id="EQC32586.1"/>
    </source>
</evidence>
<dbReference type="Pfam" id="PF05175">
    <property type="entry name" value="MTS"/>
    <property type="match status" value="1"/>
</dbReference>
<accession>T0QCZ4</accession>
<proteinExistence type="predicted"/>
<evidence type="ECO:0000259" key="7">
    <source>
        <dbReference type="Pfam" id="PF17827"/>
    </source>
</evidence>
<name>T0QCZ4_SAPDV</name>
<dbReference type="Gene3D" id="3.40.50.150">
    <property type="entry name" value="Vaccinia Virus protein VP39"/>
    <property type="match status" value="1"/>
</dbReference>
<dbReference type="eggNOG" id="KOG2904">
    <property type="taxonomic scope" value="Eukaryota"/>
</dbReference>
<dbReference type="NCBIfam" id="TIGR03534">
    <property type="entry name" value="RF_mod_PrmC"/>
    <property type="match status" value="1"/>
</dbReference>
<evidence type="ECO:0000256" key="5">
    <source>
        <dbReference type="ARBA" id="ARBA00048391"/>
    </source>
</evidence>
<evidence type="ECO:0000313" key="9">
    <source>
        <dbReference type="Proteomes" id="UP000030762"/>
    </source>
</evidence>
<dbReference type="AlphaFoldDB" id="T0QCZ4"/>
<dbReference type="Pfam" id="PF17827">
    <property type="entry name" value="PrmC_N"/>
    <property type="match status" value="1"/>
</dbReference>
<dbReference type="EMBL" id="JH767163">
    <property type="protein sequence ID" value="EQC32586.1"/>
    <property type="molecule type" value="Genomic_DNA"/>
</dbReference>
<dbReference type="Proteomes" id="UP000030762">
    <property type="component" value="Unassembled WGS sequence"/>
</dbReference>
<dbReference type="GeneID" id="19950630"/>
<feature type="domain" description="Release factor glutamine methyltransferase N-terminal" evidence="7">
    <location>
        <begin position="10"/>
        <end position="76"/>
    </location>
</feature>
<dbReference type="EC" id="2.1.1.297" evidence="1"/>
<dbReference type="InterPro" id="IPR050320">
    <property type="entry name" value="N5-glutamine_MTase"/>
</dbReference>
<keyword evidence="9" id="KW-1185">Reference proteome</keyword>
<dbReference type="InParanoid" id="T0QCZ4"/>
<reference evidence="8 9" key="1">
    <citation type="submission" date="2012-04" db="EMBL/GenBank/DDBJ databases">
        <title>The Genome Sequence of Saprolegnia declina VS20.</title>
        <authorList>
            <consortium name="The Broad Institute Genome Sequencing Platform"/>
            <person name="Russ C."/>
            <person name="Nusbaum C."/>
            <person name="Tyler B."/>
            <person name="van West P."/>
            <person name="Dieguez-Uribeondo J."/>
            <person name="de Bruijn I."/>
            <person name="Tripathy S."/>
            <person name="Jiang R."/>
            <person name="Young S.K."/>
            <person name="Zeng Q."/>
            <person name="Gargeya S."/>
            <person name="Fitzgerald M."/>
            <person name="Haas B."/>
            <person name="Abouelleil A."/>
            <person name="Alvarado L."/>
            <person name="Arachchi H.M."/>
            <person name="Berlin A."/>
            <person name="Chapman S.B."/>
            <person name="Goldberg J."/>
            <person name="Griggs A."/>
            <person name="Gujja S."/>
            <person name="Hansen M."/>
            <person name="Howarth C."/>
            <person name="Imamovic A."/>
            <person name="Larimer J."/>
            <person name="McCowen C."/>
            <person name="Montmayeur A."/>
            <person name="Murphy C."/>
            <person name="Neiman D."/>
            <person name="Pearson M."/>
            <person name="Priest M."/>
            <person name="Roberts A."/>
            <person name="Saif S."/>
            <person name="Shea T."/>
            <person name="Sisk P."/>
            <person name="Sykes S."/>
            <person name="Wortman J."/>
            <person name="Nusbaum C."/>
            <person name="Birren B."/>
        </authorList>
    </citation>
    <scope>NUCLEOTIDE SEQUENCE [LARGE SCALE GENOMIC DNA]</scope>
    <source>
        <strain evidence="8 9">VS20</strain>
    </source>
</reference>
<evidence type="ECO:0000256" key="1">
    <source>
        <dbReference type="ARBA" id="ARBA00012771"/>
    </source>
</evidence>
<dbReference type="InterPro" id="IPR007848">
    <property type="entry name" value="Small_mtfrase_dom"/>
</dbReference>
<keyword evidence="4" id="KW-0949">S-adenosyl-L-methionine</keyword>
<dbReference type="VEuPathDB" id="FungiDB:SDRG_09903"/>
<feature type="domain" description="Methyltransferase small" evidence="6">
    <location>
        <begin position="105"/>
        <end position="197"/>
    </location>
</feature>
<sequence length="286" mass="30936">MKRWCTTVVAARQQLMARGLPRLDASALVRYAFDPPMTIEGMVSAPTTPLSEAQWSSVDALAARRLKGEPLAYVLGTKEFWSLPFRVTPATLIPRPETERLLDIMLQHRQDKGEALRVLDLGTGSGCLLVAALTEYPRATGLGVDVSAAALDVASSNAVALGVAARARFMEHDMTTLELYEDFDVVLCNPPYIALSEVDVMDDHVAAYEPHSALFADNNGLAVYEALIPRLPPLVAPGGDVLLEVGFTQAGTVASLFEGTPAWSAPRIVFDLCGVARCVAVQRRWD</sequence>
<protein>
    <recommendedName>
        <fullName evidence="1">peptide chain release factor N(5)-glutamine methyltransferase</fullName>
        <ecNumber evidence="1">2.1.1.297</ecNumber>
    </recommendedName>
</protein>
<dbReference type="InterPro" id="IPR040758">
    <property type="entry name" value="PrmC_N"/>
</dbReference>
<evidence type="ECO:0000256" key="2">
    <source>
        <dbReference type="ARBA" id="ARBA00022603"/>
    </source>
</evidence>
<dbReference type="SUPFAM" id="SSF53335">
    <property type="entry name" value="S-adenosyl-L-methionine-dependent methyltransferases"/>
    <property type="match status" value="1"/>
</dbReference>
<dbReference type="CDD" id="cd02440">
    <property type="entry name" value="AdoMet_MTases"/>
    <property type="match status" value="1"/>
</dbReference>
<dbReference type="InterPro" id="IPR029063">
    <property type="entry name" value="SAM-dependent_MTases_sf"/>
</dbReference>
<dbReference type="STRING" id="1156394.T0QCZ4"/>
<dbReference type="GO" id="GO:0032259">
    <property type="term" value="P:methylation"/>
    <property type="evidence" value="ECO:0007669"/>
    <property type="project" value="UniProtKB-KW"/>
</dbReference>
<dbReference type="OMA" id="DFDARYW"/>
<dbReference type="RefSeq" id="XP_008614087.1">
    <property type="nucleotide sequence ID" value="XM_008615865.1"/>
</dbReference>
<dbReference type="NCBIfam" id="TIGR00536">
    <property type="entry name" value="hemK_fam"/>
    <property type="match status" value="1"/>
</dbReference>
<keyword evidence="3" id="KW-0808">Transferase</keyword>
<dbReference type="InterPro" id="IPR002052">
    <property type="entry name" value="DNA_methylase_N6_adenine_CS"/>
</dbReference>
<evidence type="ECO:0000256" key="3">
    <source>
        <dbReference type="ARBA" id="ARBA00022679"/>
    </source>
</evidence>
<dbReference type="OrthoDB" id="269872at2759"/>